<feature type="region of interest" description="Disordered" evidence="1">
    <location>
        <begin position="547"/>
        <end position="567"/>
    </location>
</feature>
<feature type="non-terminal residue" evidence="2">
    <location>
        <position position="567"/>
    </location>
</feature>
<feature type="compositionally biased region" description="Low complexity" evidence="1">
    <location>
        <begin position="296"/>
        <end position="332"/>
    </location>
</feature>
<gene>
    <name evidence="2" type="ORF">BYL167_LOCUS50569</name>
</gene>
<feature type="compositionally biased region" description="Low complexity" evidence="1">
    <location>
        <begin position="217"/>
        <end position="231"/>
    </location>
</feature>
<evidence type="ECO:0000313" key="3">
    <source>
        <dbReference type="Proteomes" id="UP000681967"/>
    </source>
</evidence>
<feature type="compositionally biased region" description="Polar residues" evidence="1">
    <location>
        <begin position="480"/>
        <end position="492"/>
    </location>
</feature>
<name>A0A8S3C4R6_9BILA</name>
<sequence length="567" mass="62472">AAKLGYVADSVYERSQMLLEMRQKEAVVNADESFAIENGIDNGISNGKINDPANAKKRRSGSVKEFLVHMTNRLRRRSGSNNDSRDQTNAFLDQSGKLSSSHTREHRYHYQQNSISGHCLSSSSSSTTTTKRKSSDDPNGGNSKRGKTKTTQEKSSLPDMNRFTSPISAFRRKKKTPGSSNDPGFPFKIEHSHLPQLLHFTDEVPLRFTNAVINTAPAASSSSSSSSTTAPNGALQPSEMQPSLLTNAAPAACINKSLDAKKLNLLDSWKWPKSSRKAERKPLVAIHAPMLVTSTVGSSSLSQSPPSPIKPNNGSNQSSSQQMAGSSMMHSSFGVPRRHSDDVVSTSLSTTAYRPRRSISSSGGQQQTRHVVCMLNNYSHSLPSSQQQNASDDDEPDEQTQNIESMPSNLNLTQESYDDEDDIANELNLAVVVGHEDIQSLRAFSTEQTHPENGSLDVAFIDETDVERQKNQVENEQRDQSSAMDIPNNDNETLSQTIVAPGEQQSIEMQDVCQTNDLDEILRRNENRCIRLTDSDDEEHVNFSLSMNRTTPPTIKKDELKSTTPKM</sequence>
<proteinExistence type="predicted"/>
<feature type="region of interest" description="Disordered" evidence="1">
    <location>
        <begin position="469"/>
        <end position="492"/>
    </location>
</feature>
<feature type="compositionally biased region" description="Polar residues" evidence="1">
    <location>
        <begin position="111"/>
        <end position="120"/>
    </location>
</feature>
<accession>A0A8S3C4R6</accession>
<feature type="region of interest" description="Disordered" evidence="1">
    <location>
        <begin position="111"/>
        <end position="188"/>
    </location>
</feature>
<feature type="compositionally biased region" description="Basic and acidic residues" evidence="1">
    <location>
        <begin position="469"/>
        <end position="479"/>
    </location>
</feature>
<evidence type="ECO:0000256" key="1">
    <source>
        <dbReference type="SAM" id="MobiDB-lite"/>
    </source>
</evidence>
<feature type="region of interest" description="Disordered" evidence="1">
    <location>
        <begin position="380"/>
        <end position="410"/>
    </location>
</feature>
<feature type="region of interest" description="Disordered" evidence="1">
    <location>
        <begin position="296"/>
        <end position="368"/>
    </location>
</feature>
<evidence type="ECO:0000313" key="2">
    <source>
        <dbReference type="EMBL" id="CAF4860784.1"/>
    </source>
</evidence>
<organism evidence="2 3">
    <name type="scientific">Rotaria magnacalcarata</name>
    <dbReference type="NCBI Taxonomy" id="392030"/>
    <lineage>
        <taxon>Eukaryota</taxon>
        <taxon>Metazoa</taxon>
        <taxon>Spiralia</taxon>
        <taxon>Gnathifera</taxon>
        <taxon>Rotifera</taxon>
        <taxon>Eurotatoria</taxon>
        <taxon>Bdelloidea</taxon>
        <taxon>Philodinida</taxon>
        <taxon>Philodinidae</taxon>
        <taxon>Rotaria</taxon>
    </lineage>
</organism>
<protein>
    <submittedName>
        <fullName evidence="2">Uncharacterized protein</fullName>
    </submittedName>
</protein>
<feature type="compositionally biased region" description="Polar residues" evidence="1">
    <location>
        <begin position="380"/>
        <end position="390"/>
    </location>
</feature>
<dbReference type="Proteomes" id="UP000681967">
    <property type="component" value="Unassembled WGS sequence"/>
</dbReference>
<feature type="compositionally biased region" description="Polar residues" evidence="1">
    <location>
        <begin position="399"/>
        <end position="410"/>
    </location>
</feature>
<feature type="non-terminal residue" evidence="2">
    <location>
        <position position="1"/>
    </location>
</feature>
<dbReference type="AlphaFoldDB" id="A0A8S3C4R6"/>
<reference evidence="2" key="1">
    <citation type="submission" date="2021-02" db="EMBL/GenBank/DDBJ databases">
        <authorList>
            <person name="Nowell W R."/>
        </authorList>
    </citation>
    <scope>NUCLEOTIDE SEQUENCE</scope>
</reference>
<dbReference type="EMBL" id="CAJOBH010155486">
    <property type="protein sequence ID" value="CAF4860784.1"/>
    <property type="molecule type" value="Genomic_DNA"/>
</dbReference>
<comment type="caution">
    <text evidence="2">The sequence shown here is derived from an EMBL/GenBank/DDBJ whole genome shotgun (WGS) entry which is preliminary data.</text>
</comment>
<feature type="region of interest" description="Disordered" evidence="1">
    <location>
        <begin position="217"/>
        <end position="239"/>
    </location>
</feature>